<proteinExistence type="predicted"/>
<evidence type="ECO:0000313" key="1">
    <source>
        <dbReference type="EMBL" id="PBC34581.1"/>
    </source>
</evidence>
<keyword evidence="2" id="KW-1185">Reference proteome</keyword>
<organism evidence="1 2">
    <name type="scientific">Apis cerana cerana</name>
    <name type="common">Oriental honeybee</name>
    <dbReference type="NCBI Taxonomy" id="94128"/>
    <lineage>
        <taxon>Eukaryota</taxon>
        <taxon>Metazoa</taxon>
        <taxon>Ecdysozoa</taxon>
        <taxon>Arthropoda</taxon>
        <taxon>Hexapoda</taxon>
        <taxon>Insecta</taxon>
        <taxon>Pterygota</taxon>
        <taxon>Neoptera</taxon>
        <taxon>Endopterygota</taxon>
        <taxon>Hymenoptera</taxon>
        <taxon>Apocrita</taxon>
        <taxon>Aculeata</taxon>
        <taxon>Apoidea</taxon>
        <taxon>Anthophila</taxon>
        <taxon>Apidae</taxon>
        <taxon>Apis</taxon>
    </lineage>
</organism>
<accession>A0A2A3EU52</accession>
<sequence length="349" mass="39840">MKAHRLGDTELKLCTLSLDTNTNTANARNWRKANDFKSFRAENLRLSFAIILNSKSSSPLEFRCNDRDKGKDISVTIWTSGVQGERDCNTQCIINQLRREFNHSEFEIWFDYSLIAIPMQHSTRISTIIPIRYRYTRKSRTVTTETLCLVIWNAKCKYLRDNLRGDRGEKRKNRLDIVIIISSRPVTRTHKTPSPQRLNRPLANKQRLSSLFEKIVKSEKYIIGYTNGHKIEISTRKNRTESTHGRQCAVKSPQTALKASSYHIRRVSIAVAGEELQARPCVIIGNNGSGTCWYTVNQVPPSCWKSCETLSKQYTPCESHRLRCYSAESVYYRQKGSAPCAGAAQSPGP</sequence>
<dbReference type="AlphaFoldDB" id="A0A2A3EU52"/>
<gene>
    <name evidence="1" type="ORF">APICC_05829</name>
</gene>
<reference evidence="1 2" key="1">
    <citation type="submission" date="2014-07" db="EMBL/GenBank/DDBJ databases">
        <title>Genomic and transcriptomic analysis on Apis cerana provide comprehensive insights into honey bee biology.</title>
        <authorList>
            <person name="Diao Q."/>
            <person name="Sun L."/>
            <person name="Zheng H."/>
            <person name="Zheng H."/>
            <person name="Xu S."/>
            <person name="Wang S."/>
            <person name="Zeng Z."/>
            <person name="Hu F."/>
            <person name="Su S."/>
            <person name="Wu J."/>
        </authorList>
    </citation>
    <scope>NUCLEOTIDE SEQUENCE [LARGE SCALE GENOMIC DNA]</scope>
    <source>
        <tissue evidence="1">Pupae without intestine</tissue>
    </source>
</reference>
<name>A0A2A3EU52_APICC</name>
<dbReference type="Proteomes" id="UP000242457">
    <property type="component" value="Unassembled WGS sequence"/>
</dbReference>
<evidence type="ECO:0000313" key="2">
    <source>
        <dbReference type="Proteomes" id="UP000242457"/>
    </source>
</evidence>
<protein>
    <submittedName>
        <fullName evidence="1">Uncharacterized protein</fullName>
    </submittedName>
</protein>
<dbReference type="EMBL" id="KZ288189">
    <property type="protein sequence ID" value="PBC34581.1"/>
    <property type="molecule type" value="Genomic_DNA"/>
</dbReference>